<accession>A0A1X7AAI7</accession>
<evidence type="ECO:0000313" key="2">
    <source>
        <dbReference type="EMBL" id="SLN74175.1"/>
    </source>
</evidence>
<evidence type="ECO:0000313" key="3">
    <source>
        <dbReference type="Proteomes" id="UP000193570"/>
    </source>
</evidence>
<keyword evidence="1" id="KW-0732">Signal</keyword>
<dbReference type="Proteomes" id="UP000193570">
    <property type="component" value="Unassembled WGS sequence"/>
</dbReference>
<keyword evidence="3" id="KW-1185">Reference proteome</keyword>
<dbReference type="RefSeq" id="WP_085793674.1">
    <property type="nucleotide sequence ID" value="NZ_FWFK01000010.1"/>
</dbReference>
<organism evidence="2 3">
    <name type="scientific">Roseivivax jejudonensis</name>
    <dbReference type="NCBI Taxonomy" id="1529041"/>
    <lineage>
        <taxon>Bacteria</taxon>
        <taxon>Pseudomonadati</taxon>
        <taxon>Pseudomonadota</taxon>
        <taxon>Alphaproteobacteria</taxon>
        <taxon>Rhodobacterales</taxon>
        <taxon>Roseobacteraceae</taxon>
        <taxon>Roseivivax</taxon>
    </lineage>
</organism>
<name>A0A1X7AAI7_9RHOB</name>
<protein>
    <submittedName>
        <fullName evidence="2">Uncharacterized protein</fullName>
    </submittedName>
</protein>
<proteinExistence type="predicted"/>
<dbReference type="EMBL" id="FWFK01000010">
    <property type="protein sequence ID" value="SLN74175.1"/>
    <property type="molecule type" value="Genomic_DNA"/>
</dbReference>
<sequence length="119" mass="11249">MKTLASFAIVCALATPAMSAAPESPVAAAERLNVCEDRAVASARWLEDSRLEVTCSDDEIAGAAVPAGAAGAATNVAPLFGGLAPILGGVAAAGALAAAGGNGGGTSNTSSTSSTSGTN</sequence>
<reference evidence="2 3" key="1">
    <citation type="submission" date="2017-03" db="EMBL/GenBank/DDBJ databases">
        <authorList>
            <person name="Afonso C.L."/>
            <person name="Miller P.J."/>
            <person name="Scott M.A."/>
            <person name="Spackman E."/>
            <person name="Goraichik I."/>
            <person name="Dimitrov K.M."/>
            <person name="Suarez D.L."/>
            <person name="Swayne D.E."/>
        </authorList>
    </citation>
    <scope>NUCLEOTIDE SEQUENCE [LARGE SCALE GENOMIC DNA]</scope>
    <source>
        <strain evidence="2 3">CECT 8625</strain>
    </source>
</reference>
<gene>
    <name evidence="2" type="ORF">ROJ8625_04020</name>
</gene>
<dbReference type="AlphaFoldDB" id="A0A1X7AAI7"/>
<evidence type="ECO:0000256" key="1">
    <source>
        <dbReference type="SAM" id="SignalP"/>
    </source>
</evidence>
<feature type="signal peptide" evidence="1">
    <location>
        <begin position="1"/>
        <end position="20"/>
    </location>
</feature>
<feature type="chain" id="PRO_5012236842" evidence="1">
    <location>
        <begin position="21"/>
        <end position="119"/>
    </location>
</feature>